<feature type="region of interest" description="Disordered" evidence="8">
    <location>
        <begin position="1601"/>
        <end position="1630"/>
    </location>
</feature>
<comment type="caution">
    <text evidence="11">The sequence shown here is derived from an EMBL/GenBank/DDBJ whole genome shotgun (WGS) entry which is preliminary data.</text>
</comment>
<feature type="compositionally biased region" description="Polar residues" evidence="8">
    <location>
        <begin position="1904"/>
        <end position="1927"/>
    </location>
</feature>
<dbReference type="PANTHER" id="PTHR45975">
    <property type="entry name" value="NUCLEOSOME-REMODELING FACTOR SUBUNIT BPTF"/>
    <property type="match status" value="1"/>
</dbReference>
<dbReference type="InterPro" id="IPR038028">
    <property type="entry name" value="BPTF"/>
</dbReference>
<evidence type="ECO:0000256" key="5">
    <source>
        <dbReference type="ARBA" id="ARBA00023242"/>
    </source>
</evidence>
<feature type="compositionally biased region" description="Low complexity" evidence="8">
    <location>
        <begin position="2639"/>
        <end position="2658"/>
    </location>
</feature>
<dbReference type="Gene3D" id="3.30.40.10">
    <property type="entry name" value="Zinc/RING finger domain, C3HC4 (zinc finger)"/>
    <property type="match status" value="1"/>
</dbReference>
<feature type="compositionally biased region" description="Basic and acidic residues" evidence="8">
    <location>
        <begin position="1039"/>
        <end position="1070"/>
    </location>
</feature>
<feature type="compositionally biased region" description="Low complexity" evidence="8">
    <location>
        <begin position="2391"/>
        <end position="2404"/>
    </location>
</feature>
<feature type="region of interest" description="Disordered" evidence="8">
    <location>
        <begin position="566"/>
        <end position="587"/>
    </location>
</feature>
<dbReference type="GO" id="GO:0006357">
    <property type="term" value="P:regulation of transcription by RNA polymerase II"/>
    <property type="evidence" value="ECO:0007669"/>
    <property type="project" value="InterPro"/>
</dbReference>
<comment type="subcellular location">
    <subcellularLocation>
        <location evidence="1">Nucleus</location>
    </subcellularLocation>
</comment>
<dbReference type="InterPro" id="IPR001965">
    <property type="entry name" value="Znf_PHD"/>
</dbReference>
<evidence type="ECO:0000256" key="3">
    <source>
        <dbReference type="ARBA" id="ARBA00022771"/>
    </source>
</evidence>
<dbReference type="PROSITE" id="PS01359">
    <property type="entry name" value="ZF_PHD_1"/>
    <property type="match status" value="1"/>
</dbReference>
<organism evidence="11 12">
    <name type="scientific">Takifugu bimaculatus</name>
    <dbReference type="NCBI Taxonomy" id="433685"/>
    <lineage>
        <taxon>Eukaryota</taxon>
        <taxon>Metazoa</taxon>
        <taxon>Chordata</taxon>
        <taxon>Craniata</taxon>
        <taxon>Vertebrata</taxon>
        <taxon>Euteleostomi</taxon>
        <taxon>Actinopterygii</taxon>
        <taxon>Neopterygii</taxon>
        <taxon>Teleostei</taxon>
        <taxon>Neoteleostei</taxon>
        <taxon>Acanthomorphata</taxon>
        <taxon>Eupercaria</taxon>
        <taxon>Tetraodontiformes</taxon>
        <taxon>Tetradontoidea</taxon>
        <taxon>Tetraodontidae</taxon>
        <taxon>Takifugu</taxon>
    </lineage>
</organism>
<dbReference type="PANTHER" id="PTHR45975:SF2">
    <property type="entry name" value="NUCLEOSOME-REMODELING FACTOR SUBUNIT BPTF"/>
    <property type="match status" value="1"/>
</dbReference>
<accession>A0A4Z2BZI4</accession>
<dbReference type="EMBL" id="SWLE01000008">
    <property type="protein sequence ID" value="TNM97581.1"/>
    <property type="molecule type" value="Genomic_DNA"/>
</dbReference>
<evidence type="ECO:0000256" key="2">
    <source>
        <dbReference type="ARBA" id="ARBA00022723"/>
    </source>
</evidence>
<feature type="region of interest" description="Disordered" evidence="8">
    <location>
        <begin position="1386"/>
        <end position="1413"/>
    </location>
</feature>
<evidence type="ECO:0000313" key="11">
    <source>
        <dbReference type="EMBL" id="TNM97581.1"/>
    </source>
</evidence>
<dbReference type="SUPFAM" id="SSF57903">
    <property type="entry name" value="FYVE/PHD zinc finger"/>
    <property type="match status" value="1"/>
</dbReference>
<evidence type="ECO:0000256" key="7">
    <source>
        <dbReference type="SAM" id="Coils"/>
    </source>
</evidence>
<feature type="compositionally biased region" description="Polar residues" evidence="8">
    <location>
        <begin position="1860"/>
        <end position="1880"/>
    </location>
</feature>
<dbReference type="GO" id="GO:0016589">
    <property type="term" value="C:NURF complex"/>
    <property type="evidence" value="ECO:0007669"/>
    <property type="project" value="InterPro"/>
</dbReference>
<feature type="compositionally biased region" description="Polar residues" evidence="8">
    <location>
        <begin position="656"/>
        <end position="668"/>
    </location>
</feature>
<dbReference type="Pfam" id="PF15613">
    <property type="entry name" value="WSD"/>
    <property type="match status" value="1"/>
</dbReference>
<feature type="compositionally biased region" description="Low complexity" evidence="8">
    <location>
        <begin position="1706"/>
        <end position="1727"/>
    </location>
</feature>
<feature type="compositionally biased region" description="Basic residues" evidence="8">
    <location>
        <begin position="2660"/>
        <end position="2669"/>
    </location>
</feature>
<feature type="coiled-coil region" evidence="7">
    <location>
        <begin position="1675"/>
        <end position="1702"/>
    </location>
</feature>
<evidence type="ECO:0000256" key="6">
    <source>
        <dbReference type="PROSITE-ProRule" id="PRU00146"/>
    </source>
</evidence>
<feature type="region of interest" description="Disordered" evidence="8">
    <location>
        <begin position="1"/>
        <end position="188"/>
    </location>
</feature>
<dbReference type="CDD" id="cd15559">
    <property type="entry name" value="PHD1_BPTF"/>
    <property type="match status" value="1"/>
</dbReference>
<dbReference type="GO" id="GO:0008270">
    <property type="term" value="F:zinc ion binding"/>
    <property type="evidence" value="ECO:0007669"/>
    <property type="project" value="UniProtKB-KW"/>
</dbReference>
<name>A0A4Z2BZI4_9TELE</name>
<feature type="coiled-coil region" evidence="7">
    <location>
        <begin position="2733"/>
        <end position="2762"/>
    </location>
</feature>
<keyword evidence="12" id="KW-1185">Reference proteome</keyword>
<feature type="compositionally biased region" description="Polar residues" evidence="8">
    <location>
        <begin position="709"/>
        <end position="721"/>
    </location>
</feature>
<keyword evidence="2" id="KW-0479">Metal-binding</keyword>
<dbReference type="InterPro" id="IPR028941">
    <property type="entry name" value="WHIM2_dom"/>
</dbReference>
<gene>
    <name evidence="11" type="ORF">fugu_015737</name>
</gene>
<feature type="compositionally biased region" description="Basic and acidic residues" evidence="8">
    <location>
        <begin position="669"/>
        <end position="678"/>
    </location>
</feature>
<evidence type="ECO:0000259" key="10">
    <source>
        <dbReference type="PROSITE" id="PS50827"/>
    </source>
</evidence>
<feature type="domain" description="PHD-type" evidence="9">
    <location>
        <begin position="352"/>
        <end position="399"/>
    </location>
</feature>
<evidence type="ECO:0000313" key="12">
    <source>
        <dbReference type="Proteomes" id="UP000516260"/>
    </source>
</evidence>
<dbReference type="PROSITE" id="PS50016">
    <property type="entry name" value="ZF_PHD_2"/>
    <property type="match status" value="1"/>
</dbReference>
<feature type="compositionally biased region" description="Basic and acidic residues" evidence="8">
    <location>
        <begin position="1019"/>
        <end position="1032"/>
    </location>
</feature>
<dbReference type="Pfam" id="PF02791">
    <property type="entry name" value="DDT"/>
    <property type="match status" value="1"/>
</dbReference>
<proteinExistence type="predicted"/>
<sequence>MRGKRGRPPKPLQAEEPSPSSARGLRPRRNLKPRLRDSGDEDIESPTRESPKPSRKRRKTSTASKRGRGRGRGGGTRRGRGDRGGRRASASNAIVYDDHESEDDAVSLRSEEDEYVEEDPQSDEDDVLKEDSECMEDDGLGDDEEDDGSFCTESSFRSQSTHASASGKKKARASRPRTPILEEKDIPPLVLPDSSEDLLIPKEELLNSSSIYEVLRNFSTVLRLSPFCFEDFCAALVGQEQSTLIAETHISLLKAVLREEDSSNTTFGPADLKDSINSTLYFIDGMTWLEVLRAYCESDQEYHHVLPYMDKDDYPYTSLRSKIKVLQFLVDQFLTTNIAREELMSDGSMQYDDHCRVCHRLGDLLCCETCSAVYHLECVKPPLEEVPEDEWQCEICVAHKVPGVTDCVTEAQKNRPYIRQEPIGYDRHQRKYWFLNRRIIVEEDGEHDDIRIWYFSTRVQLEELMECLDKKYWEMDLCATLGEMLDEIHAHMAITEDLTNKARGSSKAYLTAFNDVITERLKVRREAQESKRQAEEANQEAEVLPVTIAADGLISQLSDRTLIDKDPVEDASSQGPCAAEESSPCDLISSSITKEAEPKMLSHDPSKETQPCCSLTEECTESRLLVNQEREDVTTENNCEEQQPDDWQLQTEDKQPATNSEAGSSSRQLKPEDPELADRSSQSSFVSVDGTESYSERVLNDRRQDGRESNSLTPRSSTESSPVYHDCEMSRLGFQKRDPSVNFNNMFKLGQEGKYRGYQNQHSTNVLALNKHQHREDHDKRRHLSHKFSLTTASEFKWNGSIYGSRSLIVSTLRLTIVQLETNIPGPFMHPNWASHRSNWNKAVQMCSKAREFALALAILECAIKPVVMLPVWKESLGHTRLHRMTAIEREEKEKVKKREKKLEDEETLQQATWVKYTIPIKHQVWKQKGEEYRVTGYGGWWWVSKTRVHRFVPKLPGNTNVNYRKDLEAAKMSKENPAETCTNEHKILKAELQPAQDAVEDGKPMVIVKTPQSTSSVEDCKTQTLKEEGNHLDGPLETPEKMKKEDEKMENVPCKEDSAFSSEKDKTENGNKSLLCTTKDEVFNMSEETKEETITSEIYDDVVNVSEGFQLRTAYKKKVKQSKLDGLLERRVKQFTMEEKQRLDRMRQAALLTKTAVSKATVKLEGSGTQQTDVPPCLKQAEAASAEVKDPVVKKLDFEQEQMEKADNLEVRANSTMSKQTDKMTLEIMEEACKEVNGGPLMNTELRSKYNCVSDPIENKEIGVGMNAKKRGYEDILQIGKEGGPESIEQSSNSLIQMNGCIGGTTAAGSYTDPISQICGDNKEPALMNGNLHNDSSNSCHPPPMKVLKLESHTTKKLASMKSDNAATNSELFCPNTGSCNLKTAEEQPHRSLDGNVTNSQSSSSAVVPQKVKAPVTDSKTVLTKNSSMMISKEYSTRDRVSLLKFSKSKKTRSGTALPSYRKFVTKSSKKSIFILPNDDLKRLARRGSIREVPIFSYGAKPALDIWPYPSPRPTFGITWRYRLQTVRSLAGVSLMLRLLWACLRWDDMAVKPSALVAMTRKETTDTDVITTEIIKRREVGPYGIRSEYCIRKITCPLENRDAPKETPTPQRKGLRSSALRPKKKEPAKLTGPIAVETWVPEEELELWEIRGFAERLEREKSQGLDPLKSVSSLKTAEDVKAHLENQLRQARLAAQQKRLEQHRPSGASTPPTTTITTTATSVGGPISPVSTGLRMGQVTTGTKMVLASKLGSQVSFQPDKNFQQSFASWVKQGQSNTSGKPDPIQPKVLGIFPSGPPANLRTYSTLHPTTGNLNIRATSASNTQQKTIGAGGQMQSTMMMSQTLASTSSLSTAGVRTASVSQGQSQQALSPIGNSKSGSTPASASVQASAAHRAVAAPSSQSNTISPGQSPVASSQPTRPQQGQVKLTMGQLMQLTQGPQAGNPGLTVVIQGQDQIQGQLQIIPQGVTVIPSPGQQLMQAAMPNGQVQRFLFTPMPPSSSTTNSTLANTTSVKPTICQTTPSQGQTQVQTTPSVLAQTQMAAPIPTPTCVPDLVQTLKSPLASIPASVPVQTRLSTPVPALPTEALTQSLPCTRPAPSQHVVTPAHPQVQTTEQNQVSSLIPDVVTTQTLPSGSVLQSIPTQTASTHAVNSVSVPAQINVNTPTPTITHVSAIDPASAPTPSIYSVPNPLSASLPVPVQVPTGALAPISAPVVAVVSTHIDVSSQIGVLNQIQVAAPVHHSTVAGAVVTPVTATSTTPSVPALVEQKAALSQVWTPVSSQPQSPVQLAQVAASPIYSKDQAIMPASTPALISTHPATSFHHATVVSTQVTHIPSSVQVNVTGLPLSTVKPTQAQLQPQICAQIQVQPCHAQQMSQIQAQAPNHPQVQASLQPQSQKTSSTQIQQFAQNQAQVQFQSTNQSSSQAQLQPRVQPQYLPQLQPLFQTQTQSLQPVQSQTQVQSKAANLLQPQIQTQLHPQVQVQFHHQSQIQAQAHVPQQAQVLTQSPVQAQPQFQTQSPQLVQQQLHQPQVQTKLQVQFQPQTQNQVQAQPQLQIKSPVRHQLITVSGLQQPVQLVSALPPHVAAQIQAQIQAQQQGGTVAQQIKLQLPIQIQQTGGQIQSHQIQNMVTIQTSPSVQEQLQRIQQQQQQQQQQQSPHPQQKPKKKKHNEAKREQKEQNVIPASGDDVHKQVAAKQNMSSEQLKQKKSLAATEREENQRMIVCNQVMKFILDKIEKDEKQAAKKRKKEEVVEQKRSKQNATKLTALLYKHKEHLKAEILKRGLYWTRSCSFKYRRS</sequence>
<evidence type="ECO:0008006" key="13">
    <source>
        <dbReference type="Google" id="ProtNLM"/>
    </source>
</evidence>
<dbReference type="InterPro" id="IPR019786">
    <property type="entry name" value="Zinc_finger_PHD-type_CS"/>
</dbReference>
<dbReference type="Pfam" id="PF00628">
    <property type="entry name" value="PHD"/>
    <property type="match status" value="1"/>
</dbReference>
<protein>
    <recommendedName>
        <fullName evidence="13">PHD-type domain-containing protein</fullName>
    </recommendedName>
</protein>
<evidence type="ECO:0000256" key="8">
    <source>
        <dbReference type="SAM" id="MobiDB-lite"/>
    </source>
</evidence>
<feature type="region of interest" description="Disordered" evidence="8">
    <location>
        <begin position="630"/>
        <end position="724"/>
    </location>
</feature>
<feature type="domain" description="DDT" evidence="10">
    <location>
        <begin position="202"/>
        <end position="262"/>
    </location>
</feature>
<feature type="compositionally biased region" description="Polar residues" evidence="8">
    <location>
        <begin position="2376"/>
        <end position="2390"/>
    </location>
</feature>
<feature type="region of interest" description="Disordered" evidence="8">
    <location>
        <begin position="1012"/>
        <end position="1072"/>
    </location>
</feature>
<keyword evidence="7" id="KW-0175">Coiled coil</keyword>
<feature type="compositionally biased region" description="Polar residues" evidence="8">
    <location>
        <begin position="1396"/>
        <end position="1408"/>
    </location>
</feature>
<dbReference type="FunFam" id="3.30.40.10:FF:000036">
    <property type="entry name" value="nucleosome-remodeling factor subunit BPTF isoform X1"/>
    <property type="match status" value="1"/>
</dbReference>
<reference evidence="11 12" key="1">
    <citation type="submission" date="2019-04" db="EMBL/GenBank/DDBJ databases">
        <title>The sequence and de novo assembly of Takifugu bimaculatus genome using PacBio and Hi-C technologies.</title>
        <authorList>
            <person name="Xu P."/>
            <person name="Liu B."/>
            <person name="Zhou Z."/>
        </authorList>
    </citation>
    <scope>NUCLEOTIDE SEQUENCE [LARGE SCALE GENOMIC DNA]</scope>
    <source>
        <strain evidence="11">TB-2018</strain>
        <tissue evidence="11">Muscle</tissue>
    </source>
</reference>
<evidence type="ECO:0000256" key="4">
    <source>
        <dbReference type="ARBA" id="ARBA00022833"/>
    </source>
</evidence>
<evidence type="ECO:0000259" key="9">
    <source>
        <dbReference type="PROSITE" id="PS50016"/>
    </source>
</evidence>
<feature type="region of interest" description="Disordered" evidence="8">
    <location>
        <begin position="1702"/>
        <end position="1734"/>
    </location>
</feature>
<dbReference type="InterPro" id="IPR011011">
    <property type="entry name" value="Znf_FYVE_PHD"/>
</dbReference>
<dbReference type="SMART" id="SM00571">
    <property type="entry name" value="DDT"/>
    <property type="match status" value="1"/>
</dbReference>
<feature type="compositionally biased region" description="Polar residues" evidence="8">
    <location>
        <begin position="679"/>
        <end position="693"/>
    </location>
</feature>
<feature type="compositionally biased region" description="Polar residues" evidence="8">
    <location>
        <begin position="151"/>
        <end position="162"/>
    </location>
</feature>
<dbReference type="InterPro" id="IPR013083">
    <property type="entry name" value="Znf_RING/FYVE/PHD"/>
</dbReference>
<feature type="region of interest" description="Disordered" evidence="8">
    <location>
        <begin position="2376"/>
        <end position="2404"/>
    </location>
</feature>
<dbReference type="InterPro" id="IPR018501">
    <property type="entry name" value="DDT_dom"/>
</dbReference>
<feature type="region of interest" description="Disordered" evidence="8">
    <location>
        <begin position="1857"/>
        <end position="1927"/>
    </location>
</feature>
<dbReference type="Proteomes" id="UP000516260">
    <property type="component" value="Chromosome 16"/>
</dbReference>
<dbReference type="PROSITE" id="PS50827">
    <property type="entry name" value="DDT"/>
    <property type="match status" value="1"/>
</dbReference>
<feature type="compositionally biased region" description="Basic residues" evidence="8">
    <location>
        <begin position="53"/>
        <end position="78"/>
    </location>
</feature>
<keyword evidence="5" id="KW-0539">Nucleus</keyword>
<feature type="compositionally biased region" description="Basic and acidic residues" evidence="8">
    <location>
        <begin position="694"/>
        <end position="708"/>
    </location>
</feature>
<dbReference type="InterPro" id="IPR019787">
    <property type="entry name" value="Znf_PHD-finger"/>
</dbReference>
<feature type="compositionally biased region" description="Acidic residues" evidence="8">
    <location>
        <begin position="99"/>
        <end position="148"/>
    </location>
</feature>
<keyword evidence="4" id="KW-0862">Zinc</keyword>
<dbReference type="SMART" id="SM00249">
    <property type="entry name" value="PHD"/>
    <property type="match status" value="1"/>
</dbReference>
<feature type="compositionally biased region" description="Low complexity" evidence="8">
    <location>
        <begin position="1881"/>
        <end position="1903"/>
    </location>
</feature>
<dbReference type="GO" id="GO:0000978">
    <property type="term" value="F:RNA polymerase II cis-regulatory region sequence-specific DNA binding"/>
    <property type="evidence" value="ECO:0007669"/>
    <property type="project" value="TreeGrafter"/>
</dbReference>
<keyword evidence="3 6" id="KW-0863">Zinc-finger</keyword>
<evidence type="ECO:0000256" key="1">
    <source>
        <dbReference type="ARBA" id="ARBA00004123"/>
    </source>
</evidence>
<feature type="region of interest" description="Disordered" evidence="8">
    <location>
        <begin position="2639"/>
        <end position="2711"/>
    </location>
</feature>